<dbReference type="HOGENOM" id="CLU_156017_0_0_1"/>
<dbReference type="InParanoid" id="A0A0D0DMT0"/>
<dbReference type="OrthoDB" id="3361009at2759"/>
<reference evidence="2 3" key="1">
    <citation type="submission" date="2014-04" db="EMBL/GenBank/DDBJ databases">
        <authorList>
            <consortium name="DOE Joint Genome Institute"/>
            <person name="Kuo A."/>
            <person name="Kohler A."/>
            <person name="Jargeat P."/>
            <person name="Nagy L.G."/>
            <person name="Floudas D."/>
            <person name="Copeland A."/>
            <person name="Barry K.W."/>
            <person name="Cichocki N."/>
            <person name="Veneault-Fourrey C."/>
            <person name="LaButti K."/>
            <person name="Lindquist E.A."/>
            <person name="Lipzen A."/>
            <person name="Lundell T."/>
            <person name="Morin E."/>
            <person name="Murat C."/>
            <person name="Sun H."/>
            <person name="Tunlid A."/>
            <person name="Henrissat B."/>
            <person name="Grigoriev I.V."/>
            <person name="Hibbett D.S."/>
            <person name="Martin F."/>
            <person name="Nordberg H.P."/>
            <person name="Cantor M.N."/>
            <person name="Hua S.X."/>
        </authorList>
    </citation>
    <scope>NUCLEOTIDE SEQUENCE [LARGE SCALE GENOMIC DNA]</scope>
    <source>
        <strain evidence="2 3">Ve08.2h10</strain>
    </source>
</reference>
<name>A0A0D0DMT0_9AGAM</name>
<dbReference type="AlphaFoldDB" id="A0A0D0DMT0"/>
<feature type="region of interest" description="Disordered" evidence="1">
    <location>
        <begin position="117"/>
        <end position="139"/>
    </location>
</feature>
<feature type="region of interest" description="Disordered" evidence="1">
    <location>
        <begin position="1"/>
        <end position="74"/>
    </location>
</feature>
<evidence type="ECO:0000313" key="3">
    <source>
        <dbReference type="Proteomes" id="UP000054538"/>
    </source>
</evidence>
<organism evidence="2 3">
    <name type="scientific">Paxillus rubicundulus Ve08.2h10</name>
    <dbReference type="NCBI Taxonomy" id="930991"/>
    <lineage>
        <taxon>Eukaryota</taxon>
        <taxon>Fungi</taxon>
        <taxon>Dikarya</taxon>
        <taxon>Basidiomycota</taxon>
        <taxon>Agaricomycotina</taxon>
        <taxon>Agaricomycetes</taxon>
        <taxon>Agaricomycetidae</taxon>
        <taxon>Boletales</taxon>
        <taxon>Paxilineae</taxon>
        <taxon>Paxillaceae</taxon>
        <taxon>Paxillus</taxon>
    </lineage>
</organism>
<reference evidence="3" key="2">
    <citation type="submission" date="2015-01" db="EMBL/GenBank/DDBJ databases">
        <title>Evolutionary Origins and Diversification of the Mycorrhizal Mutualists.</title>
        <authorList>
            <consortium name="DOE Joint Genome Institute"/>
            <consortium name="Mycorrhizal Genomics Consortium"/>
            <person name="Kohler A."/>
            <person name="Kuo A."/>
            <person name="Nagy L.G."/>
            <person name="Floudas D."/>
            <person name="Copeland A."/>
            <person name="Barry K.W."/>
            <person name="Cichocki N."/>
            <person name="Veneault-Fourrey C."/>
            <person name="LaButti K."/>
            <person name="Lindquist E.A."/>
            <person name="Lipzen A."/>
            <person name="Lundell T."/>
            <person name="Morin E."/>
            <person name="Murat C."/>
            <person name="Riley R."/>
            <person name="Ohm R."/>
            <person name="Sun H."/>
            <person name="Tunlid A."/>
            <person name="Henrissat B."/>
            <person name="Grigoriev I.V."/>
            <person name="Hibbett D.S."/>
            <person name="Martin F."/>
        </authorList>
    </citation>
    <scope>NUCLEOTIDE SEQUENCE [LARGE SCALE GENOMIC DNA]</scope>
    <source>
        <strain evidence="3">Ve08.2h10</strain>
    </source>
</reference>
<evidence type="ECO:0000256" key="1">
    <source>
        <dbReference type="SAM" id="MobiDB-lite"/>
    </source>
</evidence>
<protein>
    <submittedName>
        <fullName evidence="2">Uncharacterized protein</fullName>
    </submittedName>
</protein>
<sequence length="139" mass="15288">MSSTTESSVPPIVSASEQQRAQVIEPTSAASHPTPVDKAPTSPVDVKKIPADQIKKPSEVNRDDPNINVVELPPKSPTFKEQVYGYARVIRGTVSCDVDVSWRMNLMRLSREMLAKPGVKEQGEQVLRGEQPIPERRGS</sequence>
<accession>A0A0D0DMT0</accession>
<proteinExistence type="predicted"/>
<dbReference type="EMBL" id="KN825226">
    <property type="protein sequence ID" value="KIK92963.1"/>
    <property type="molecule type" value="Genomic_DNA"/>
</dbReference>
<feature type="compositionally biased region" description="Basic and acidic residues" evidence="1">
    <location>
        <begin position="45"/>
        <end position="65"/>
    </location>
</feature>
<gene>
    <name evidence="2" type="ORF">PAXRUDRAFT_829478</name>
</gene>
<evidence type="ECO:0000313" key="2">
    <source>
        <dbReference type="EMBL" id="KIK92963.1"/>
    </source>
</evidence>
<dbReference type="Proteomes" id="UP000054538">
    <property type="component" value="Unassembled WGS sequence"/>
</dbReference>
<keyword evidence="3" id="KW-1185">Reference proteome</keyword>